<dbReference type="InterPro" id="IPR015876">
    <property type="entry name" value="Acyl-CoA_DS"/>
</dbReference>
<evidence type="ECO:0000256" key="4">
    <source>
        <dbReference type="ARBA" id="ARBA00022832"/>
    </source>
</evidence>
<organism evidence="13 14">
    <name type="scientific">Thauera mechernichensis</name>
    <dbReference type="NCBI Taxonomy" id="82788"/>
    <lineage>
        <taxon>Bacteria</taxon>
        <taxon>Pseudomonadati</taxon>
        <taxon>Pseudomonadota</taxon>
        <taxon>Betaproteobacteria</taxon>
        <taxon>Rhodocyclales</taxon>
        <taxon>Zoogloeaceae</taxon>
        <taxon>Thauera</taxon>
    </lineage>
</organism>
<keyword evidence="14" id="KW-1185">Reference proteome</keyword>
<evidence type="ECO:0000256" key="7">
    <source>
        <dbReference type="ARBA" id="ARBA00023004"/>
    </source>
</evidence>
<dbReference type="EMBL" id="JBHTMC010000024">
    <property type="protein sequence ID" value="MFD1264414.1"/>
    <property type="molecule type" value="Genomic_DNA"/>
</dbReference>
<proteinExistence type="inferred from homology"/>
<gene>
    <name evidence="13" type="ORF">ACFQ4M_12575</name>
</gene>
<feature type="transmembrane region" description="Helical" evidence="10">
    <location>
        <begin position="162"/>
        <end position="179"/>
    </location>
</feature>
<keyword evidence="6 13" id="KW-0560">Oxidoreductase</keyword>
<evidence type="ECO:0000256" key="2">
    <source>
        <dbReference type="ARBA" id="ARBA00008749"/>
    </source>
</evidence>
<evidence type="ECO:0000259" key="12">
    <source>
        <dbReference type="Pfam" id="PF01610"/>
    </source>
</evidence>
<feature type="domain" description="Fatty acid desaturase" evidence="11">
    <location>
        <begin position="10"/>
        <end position="222"/>
    </location>
</feature>
<evidence type="ECO:0000256" key="3">
    <source>
        <dbReference type="ARBA" id="ARBA00022692"/>
    </source>
</evidence>
<evidence type="ECO:0000256" key="8">
    <source>
        <dbReference type="ARBA" id="ARBA00023098"/>
    </source>
</evidence>
<name>A0ABW3WFU2_9RHOO</name>
<feature type="transmembrane region" description="Helical" evidence="10">
    <location>
        <begin position="133"/>
        <end position="156"/>
    </location>
</feature>
<dbReference type="InterPro" id="IPR002560">
    <property type="entry name" value="Transposase_DDE"/>
</dbReference>
<feature type="domain" description="Transposase IS204/IS1001/IS1096/IS1165 DDE" evidence="12">
    <location>
        <begin position="265"/>
        <end position="387"/>
    </location>
</feature>
<dbReference type="PANTHER" id="PTHR11351:SF33">
    <property type="entry name" value="DELTA-9 FATTY ACID DESATURASE, DESA"/>
    <property type="match status" value="1"/>
</dbReference>
<evidence type="ECO:0000256" key="10">
    <source>
        <dbReference type="SAM" id="Phobius"/>
    </source>
</evidence>
<keyword evidence="9 10" id="KW-0472">Membrane</keyword>
<dbReference type="GO" id="GO:0016491">
    <property type="term" value="F:oxidoreductase activity"/>
    <property type="evidence" value="ECO:0007669"/>
    <property type="project" value="UniProtKB-KW"/>
</dbReference>
<keyword evidence="7" id="KW-0408">Iron</keyword>
<dbReference type="Proteomes" id="UP001597158">
    <property type="component" value="Unassembled WGS sequence"/>
</dbReference>
<evidence type="ECO:0000313" key="13">
    <source>
        <dbReference type="EMBL" id="MFD1264414.1"/>
    </source>
</evidence>
<dbReference type="InterPro" id="IPR005804">
    <property type="entry name" value="FA_desaturase_dom"/>
</dbReference>
<dbReference type="Pfam" id="PF00487">
    <property type="entry name" value="FA_desaturase"/>
    <property type="match status" value="1"/>
</dbReference>
<sequence length="389" mass="44392">MYNGLFDLPWWGYVVVALALTHVTIAAVTIFLHRHQAHRALDLHPVPSHFFRFWLWLTTGMVTREWAAIHRKHHAKCETAEDPHSPQTRGLAKVLWQGAELYRAEAKNAETLARYGHGTPDDWLERNVYRHSVLGVSIMLVIDLIAFGPIGLTIWAVQMVWIPFWAAGVVNGLAHYWGYRNYDCSDASRNILPWGILIGGEELHNNHHSFATSAKLSARWYEFDIGWMYIRMLEMLGLAKVKKTIPKPRLVEAKAVPDLDTLQAVVTHRYDVMTNYMHSLRKLCAAELKRVKRDAVSGLDVRAVRRWVLSGEERHLGDAQKEQVRVAVGMSPALATVVAMREELAAIWARSSASREQLLAQLQDWVTRAEQSGIAQLQEFALRLRRYAV</sequence>
<dbReference type="CDD" id="cd03505">
    <property type="entry name" value="Delta9-FADS-like"/>
    <property type="match status" value="1"/>
</dbReference>
<feature type="transmembrane region" description="Helical" evidence="10">
    <location>
        <begin position="12"/>
        <end position="32"/>
    </location>
</feature>
<comment type="similarity">
    <text evidence="2">Belongs to the fatty acid desaturase type 2 family.</text>
</comment>
<evidence type="ECO:0000256" key="6">
    <source>
        <dbReference type="ARBA" id="ARBA00023002"/>
    </source>
</evidence>
<dbReference type="PANTHER" id="PTHR11351">
    <property type="entry name" value="ACYL-COA DESATURASE"/>
    <property type="match status" value="1"/>
</dbReference>
<keyword evidence="3 10" id="KW-0812">Transmembrane</keyword>
<comment type="subcellular location">
    <subcellularLocation>
        <location evidence="1">Membrane</location>
        <topology evidence="1">Multi-pass membrane protein</topology>
    </subcellularLocation>
</comment>
<keyword evidence="4" id="KW-0276">Fatty acid metabolism</keyword>
<comment type="caution">
    <text evidence="13">The sequence shown here is derived from an EMBL/GenBank/DDBJ whole genome shotgun (WGS) entry which is preliminary data.</text>
</comment>
<evidence type="ECO:0000256" key="1">
    <source>
        <dbReference type="ARBA" id="ARBA00004141"/>
    </source>
</evidence>
<keyword evidence="8" id="KW-0443">Lipid metabolism</keyword>
<dbReference type="Pfam" id="PF01610">
    <property type="entry name" value="DDE_Tnp_ISL3"/>
    <property type="match status" value="1"/>
</dbReference>
<dbReference type="RefSeq" id="WP_277830759.1">
    <property type="nucleotide sequence ID" value="NZ_JARQZE010000002.1"/>
</dbReference>
<dbReference type="EC" id="1.14.19.-" evidence="13"/>
<accession>A0ABW3WFU2</accession>
<evidence type="ECO:0000256" key="5">
    <source>
        <dbReference type="ARBA" id="ARBA00022989"/>
    </source>
</evidence>
<evidence type="ECO:0000259" key="11">
    <source>
        <dbReference type="Pfam" id="PF00487"/>
    </source>
</evidence>
<evidence type="ECO:0000256" key="9">
    <source>
        <dbReference type="ARBA" id="ARBA00023136"/>
    </source>
</evidence>
<keyword evidence="5 10" id="KW-1133">Transmembrane helix</keyword>
<evidence type="ECO:0000313" key="14">
    <source>
        <dbReference type="Proteomes" id="UP001597158"/>
    </source>
</evidence>
<reference evidence="14" key="1">
    <citation type="journal article" date="2019" name="Int. J. Syst. Evol. Microbiol.">
        <title>The Global Catalogue of Microorganisms (GCM) 10K type strain sequencing project: providing services to taxonomists for standard genome sequencing and annotation.</title>
        <authorList>
            <consortium name="The Broad Institute Genomics Platform"/>
            <consortium name="The Broad Institute Genome Sequencing Center for Infectious Disease"/>
            <person name="Wu L."/>
            <person name="Ma J."/>
        </authorList>
    </citation>
    <scope>NUCLEOTIDE SEQUENCE [LARGE SCALE GENOMIC DNA]</scope>
    <source>
        <strain evidence="14">CCUG 48884</strain>
    </source>
</reference>
<protein>
    <submittedName>
        <fullName evidence="13">Fatty acid desaturase</fullName>
        <ecNumber evidence="13">1.14.19.-</ecNumber>
    </submittedName>
</protein>